<name>A0A1H6TW56_9EURY</name>
<protein>
    <recommendedName>
        <fullName evidence="5">Membrane domain of glycerophosphoryl diester phosphodiesterase</fullName>
    </recommendedName>
</protein>
<dbReference type="Proteomes" id="UP000198888">
    <property type="component" value="Unassembled WGS sequence"/>
</dbReference>
<gene>
    <name evidence="3" type="ORF">SAMN05444271_10960</name>
</gene>
<evidence type="ECO:0000256" key="1">
    <source>
        <dbReference type="SAM" id="MobiDB-lite"/>
    </source>
</evidence>
<accession>A0A2H4PYJ0</accession>
<dbReference type="Pfam" id="PF24400">
    <property type="entry name" value="DUF7544"/>
    <property type="match status" value="1"/>
</dbReference>
<evidence type="ECO:0008006" key="5">
    <source>
        <dbReference type="Google" id="ProtNLM"/>
    </source>
</evidence>
<keyword evidence="2" id="KW-1133">Transmembrane helix</keyword>
<sequence length="350" mass="36511">MSWYAIESVDDAIEATRSFLFPVELSTWLKLALISIFVGVGGGGISSVSNLGGVPSETPSDPATQPSAGAPAEQMPDLVPTDPAVIAAIVGVVFLFILALTLLSETLRLVLYDALRTQTVRLRKPFRRRFGQAVRLFGFKLGVSAAFAIPFVVIGATIALTGFDLGGGPALIVGALLAAVIGILSFIAYLVINRATNEFVAPIMVLTDSGVLDAWRQFWPVLRGNLAQFGVYVVVHFLLLLAISIGQSILAVIILGIVGTVGGLIGLLLVVGIFGGLGATLASTAGLVAIGLLVALTLLAMFVLFLPINIVVLTYVFSYELSVLGAADEDLRLLPDSSEDSTAPASTSSV</sequence>
<feature type="region of interest" description="Disordered" evidence="1">
    <location>
        <begin position="54"/>
        <end position="74"/>
    </location>
</feature>
<proteinExistence type="predicted"/>
<feature type="transmembrane region" description="Helical" evidence="2">
    <location>
        <begin position="250"/>
        <end position="275"/>
    </location>
</feature>
<dbReference type="EMBL" id="FNYR01000009">
    <property type="protein sequence ID" value="SEI84298.1"/>
    <property type="molecule type" value="Genomic_DNA"/>
</dbReference>
<dbReference type="KEGG" id="hae:halTADL_0347"/>
<organism evidence="3 4">
    <name type="scientific">Halohasta litchfieldiae</name>
    <dbReference type="NCBI Taxonomy" id="1073996"/>
    <lineage>
        <taxon>Archaea</taxon>
        <taxon>Methanobacteriati</taxon>
        <taxon>Methanobacteriota</taxon>
        <taxon>Stenosarchaea group</taxon>
        <taxon>Halobacteria</taxon>
        <taxon>Halobacteriales</taxon>
        <taxon>Haloferacaceae</taxon>
        <taxon>Halohasta</taxon>
    </lineage>
</organism>
<dbReference type="OrthoDB" id="137652at2157"/>
<keyword evidence="2" id="KW-0812">Transmembrane</keyword>
<evidence type="ECO:0000256" key="2">
    <source>
        <dbReference type="SAM" id="Phobius"/>
    </source>
</evidence>
<dbReference type="RefSeq" id="WP_089672186.1">
    <property type="nucleotide sequence ID" value="NZ_CP024845.1"/>
</dbReference>
<dbReference type="AlphaFoldDB" id="A0A1H6TW56"/>
<accession>A0A1H6TW56</accession>
<feature type="transmembrane region" description="Helical" evidence="2">
    <location>
        <begin position="170"/>
        <end position="192"/>
    </location>
</feature>
<evidence type="ECO:0000313" key="3">
    <source>
        <dbReference type="EMBL" id="SEI84298.1"/>
    </source>
</evidence>
<reference evidence="3 4" key="1">
    <citation type="submission" date="2016-10" db="EMBL/GenBank/DDBJ databases">
        <authorList>
            <person name="de Groot N.N."/>
        </authorList>
    </citation>
    <scope>NUCLEOTIDE SEQUENCE [LARGE SCALE GENOMIC DNA]</scope>
    <source>
        <strain evidence="3 4">DSM 22187</strain>
    </source>
</reference>
<feature type="transmembrane region" description="Helical" evidence="2">
    <location>
        <begin position="287"/>
        <end position="317"/>
    </location>
</feature>
<dbReference type="GeneID" id="35001172"/>
<feature type="transmembrane region" description="Helical" evidence="2">
    <location>
        <begin position="133"/>
        <end position="158"/>
    </location>
</feature>
<feature type="transmembrane region" description="Helical" evidence="2">
    <location>
        <begin position="199"/>
        <end position="219"/>
    </location>
</feature>
<evidence type="ECO:0000313" key="4">
    <source>
        <dbReference type="Proteomes" id="UP000198888"/>
    </source>
</evidence>
<feature type="compositionally biased region" description="Polar residues" evidence="1">
    <location>
        <begin position="57"/>
        <end position="67"/>
    </location>
</feature>
<feature type="transmembrane region" description="Helical" evidence="2">
    <location>
        <begin position="225"/>
        <end position="243"/>
    </location>
</feature>
<feature type="transmembrane region" description="Helical" evidence="2">
    <location>
        <begin position="27"/>
        <end position="48"/>
    </location>
</feature>
<dbReference type="InterPro" id="IPR055966">
    <property type="entry name" value="DUF7544"/>
</dbReference>
<keyword evidence="2" id="KW-0472">Membrane</keyword>
<feature type="transmembrane region" description="Helical" evidence="2">
    <location>
        <begin position="84"/>
        <end position="112"/>
    </location>
</feature>
<keyword evidence="4" id="KW-1185">Reference proteome</keyword>